<sequence length="192" mass="22652">EILKKLDSGRSVKFLSQEYGIVTLMIYNLKKQKSLLLKFYANSDTPNLMENRKTLHQPRNTDVDEVLMEWIRQQHSEKVQLDRSLIMAQAKLFHEPLGIQTACKYSSGWFTKFKKRHGLRILSICSDKVSADHESGEAFVKEFTELFLTTIYLQNRFTMLMKQHCSGDMFLVKLMLRQMNWRRVESKIQKNV</sequence>
<dbReference type="AlphaFoldDB" id="A0A4Y2JJJ7"/>
<dbReference type="OrthoDB" id="361972at2759"/>
<feature type="domain" description="HTH CENPB-type" evidence="3">
    <location>
        <begin position="51"/>
        <end position="123"/>
    </location>
</feature>
<gene>
    <name evidence="4" type="primary">JRK_93</name>
    <name evidence="4" type="ORF">AVEN_218227_1</name>
</gene>
<evidence type="ECO:0000313" key="5">
    <source>
        <dbReference type="Proteomes" id="UP000499080"/>
    </source>
</evidence>
<accession>A0A4Y2JJJ7</accession>
<comment type="subcellular location">
    <subcellularLocation>
        <location evidence="1">Nucleus</location>
    </subcellularLocation>
</comment>
<evidence type="ECO:0000256" key="2">
    <source>
        <dbReference type="ARBA" id="ARBA00023125"/>
    </source>
</evidence>
<keyword evidence="5" id="KW-1185">Reference proteome</keyword>
<dbReference type="PANTHER" id="PTHR19303">
    <property type="entry name" value="TRANSPOSON"/>
    <property type="match status" value="1"/>
</dbReference>
<dbReference type="Pfam" id="PF03221">
    <property type="entry name" value="HTH_Tnp_Tc5"/>
    <property type="match status" value="1"/>
</dbReference>
<proteinExistence type="predicted"/>
<reference evidence="4 5" key="1">
    <citation type="journal article" date="2019" name="Sci. Rep.">
        <title>Orb-weaving spider Araneus ventricosus genome elucidates the spidroin gene catalogue.</title>
        <authorList>
            <person name="Kono N."/>
            <person name="Nakamura H."/>
            <person name="Ohtoshi R."/>
            <person name="Moran D.A.P."/>
            <person name="Shinohara A."/>
            <person name="Yoshida Y."/>
            <person name="Fujiwara M."/>
            <person name="Mori M."/>
            <person name="Tomita M."/>
            <person name="Arakawa K."/>
        </authorList>
    </citation>
    <scope>NUCLEOTIDE SEQUENCE [LARGE SCALE GENOMIC DNA]</scope>
</reference>
<dbReference type="PROSITE" id="PS51253">
    <property type="entry name" value="HTH_CENPB"/>
    <property type="match status" value="1"/>
</dbReference>
<dbReference type="InterPro" id="IPR009057">
    <property type="entry name" value="Homeodomain-like_sf"/>
</dbReference>
<evidence type="ECO:0000256" key="1">
    <source>
        <dbReference type="ARBA" id="ARBA00004123"/>
    </source>
</evidence>
<organism evidence="4 5">
    <name type="scientific">Araneus ventricosus</name>
    <name type="common">Orbweaver spider</name>
    <name type="synonym">Epeira ventricosa</name>
    <dbReference type="NCBI Taxonomy" id="182803"/>
    <lineage>
        <taxon>Eukaryota</taxon>
        <taxon>Metazoa</taxon>
        <taxon>Ecdysozoa</taxon>
        <taxon>Arthropoda</taxon>
        <taxon>Chelicerata</taxon>
        <taxon>Arachnida</taxon>
        <taxon>Araneae</taxon>
        <taxon>Araneomorphae</taxon>
        <taxon>Entelegynae</taxon>
        <taxon>Araneoidea</taxon>
        <taxon>Araneidae</taxon>
        <taxon>Araneus</taxon>
    </lineage>
</organism>
<dbReference type="PANTHER" id="PTHR19303:SF16">
    <property type="entry name" value="JERKY PROTEIN HOMOLOG-LIKE"/>
    <property type="match status" value="1"/>
</dbReference>
<dbReference type="Proteomes" id="UP000499080">
    <property type="component" value="Unassembled WGS sequence"/>
</dbReference>
<dbReference type="SMART" id="SM00674">
    <property type="entry name" value="CENPB"/>
    <property type="match status" value="1"/>
</dbReference>
<evidence type="ECO:0000313" key="4">
    <source>
        <dbReference type="EMBL" id="GBM89638.1"/>
    </source>
</evidence>
<name>A0A4Y2JJJ7_ARAVE</name>
<dbReference type="SUPFAM" id="SSF46689">
    <property type="entry name" value="Homeodomain-like"/>
    <property type="match status" value="1"/>
</dbReference>
<dbReference type="GO" id="GO:0003677">
    <property type="term" value="F:DNA binding"/>
    <property type="evidence" value="ECO:0007669"/>
    <property type="project" value="UniProtKB-KW"/>
</dbReference>
<evidence type="ECO:0000259" key="3">
    <source>
        <dbReference type="PROSITE" id="PS51253"/>
    </source>
</evidence>
<dbReference type="InterPro" id="IPR006600">
    <property type="entry name" value="HTH_CenpB_DNA-bd_dom"/>
</dbReference>
<dbReference type="Gene3D" id="1.10.10.60">
    <property type="entry name" value="Homeodomain-like"/>
    <property type="match status" value="1"/>
</dbReference>
<comment type="caution">
    <text evidence="4">The sequence shown here is derived from an EMBL/GenBank/DDBJ whole genome shotgun (WGS) entry which is preliminary data.</text>
</comment>
<dbReference type="GO" id="GO:0005634">
    <property type="term" value="C:nucleus"/>
    <property type="evidence" value="ECO:0007669"/>
    <property type="project" value="UniProtKB-SubCell"/>
</dbReference>
<dbReference type="EMBL" id="BGPR01190401">
    <property type="protein sequence ID" value="GBM89638.1"/>
    <property type="molecule type" value="Genomic_DNA"/>
</dbReference>
<dbReference type="InterPro" id="IPR050863">
    <property type="entry name" value="CenT-Element_Derived"/>
</dbReference>
<feature type="non-terminal residue" evidence="4">
    <location>
        <position position="1"/>
    </location>
</feature>
<protein>
    <submittedName>
        <fullName evidence="4">Jerky</fullName>
    </submittedName>
</protein>
<keyword evidence="2" id="KW-0238">DNA-binding</keyword>